<dbReference type="SUPFAM" id="SSF51445">
    <property type="entry name" value="(Trans)glycosidases"/>
    <property type="match status" value="1"/>
</dbReference>
<evidence type="ECO:0000313" key="5">
    <source>
        <dbReference type="Proteomes" id="UP001165083"/>
    </source>
</evidence>
<name>A0A9W6TFG9_9STRA</name>
<dbReference type="PANTHER" id="PTHR46959">
    <property type="entry name" value="SULFOQUINOVOSIDASE"/>
    <property type="match status" value="1"/>
</dbReference>
<evidence type="ECO:0000256" key="2">
    <source>
        <dbReference type="RuleBase" id="RU361185"/>
    </source>
</evidence>
<keyword evidence="5" id="KW-1185">Reference proteome</keyword>
<evidence type="ECO:0000313" key="4">
    <source>
        <dbReference type="EMBL" id="GMF13990.1"/>
    </source>
</evidence>
<evidence type="ECO:0000256" key="1">
    <source>
        <dbReference type="ARBA" id="ARBA00007806"/>
    </source>
</evidence>
<accession>A0A9W6TFG9</accession>
<dbReference type="InterPro" id="IPR000322">
    <property type="entry name" value="Glyco_hydro_31_TIM"/>
</dbReference>
<gene>
    <name evidence="4" type="ORF">Plil01_000440800</name>
</gene>
<dbReference type="EMBL" id="BSXW01000178">
    <property type="protein sequence ID" value="GMF13990.1"/>
    <property type="molecule type" value="Genomic_DNA"/>
</dbReference>
<comment type="caution">
    <text evidence="4">The sequence shown here is derived from an EMBL/GenBank/DDBJ whole genome shotgun (WGS) entry which is preliminary data.</text>
</comment>
<protein>
    <submittedName>
        <fullName evidence="4">Unnamed protein product</fullName>
    </submittedName>
</protein>
<dbReference type="Gene3D" id="3.20.20.80">
    <property type="entry name" value="Glycosidases"/>
    <property type="match status" value="1"/>
</dbReference>
<dbReference type="AlphaFoldDB" id="A0A9W6TFG9"/>
<organism evidence="4 5">
    <name type="scientific">Phytophthora lilii</name>
    <dbReference type="NCBI Taxonomy" id="2077276"/>
    <lineage>
        <taxon>Eukaryota</taxon>
        <taxon>Sar</taxon>
        <taxon>Stramenopiles</taxon>
        <taxon>Oomycota</taxon>
        <taxon>Peronosporomycetes</taxon>
        <taxon>Peronosporales</taxon>
        <taxon>Peronosporaceae</taxon>
        <taxon>Phytophthora</taxon>
    </lineage>
</organism>
<proteinExistence type="inferred from homology"/>
<dbReference type="GO" id="GO:0004553">
    <property type="term" value="F:hydrolase activity, hydrolyzing O-glycosyl compounds"/>
    <property type="evidence" value="ECO:0007669"/>
    <property type="project" value="InterPro"/>
</dbReference>
<dbReference type="GO" id="GO:0005975">
    <property type="term" value="P:carbohydrate metabolic process"/>
    <property type="evidence" value="ECO:0007669"/>
    <property type="project" value="InterPro"/>
</dbReference>
<evidence type="ECO:0000259" key="3">
    <source>
        <dbReference type="Pfam" id="PF01055"/>
    </source>
</evidence>
<dbReference type="InterPro" id="IPR052990">
    <property type="entry name" value="Sulfoquinovosidase_GH31"/>
</dbReference>
<keyword evidence="2" id="KW-0326">Glycosidase</keyword>
<dbReference type="Pfam" id="PF01055">
    <property type="entry name" value="Glyco_hydro_31_2nd"/>
    <property type="match status" value="1"/>
</dbReference>
<comment type="similarity">
    <text evidence="1 2">Belongs to the glycosyl hydrolase 31 family.</text>
</comment>
<sequence length="247" mass="27344">MWADWVPHLRDNYNVRTLSYVNTFLANVSTKTTGYNTSLYDIAKREGRFVTNTTAENDSVWTITNGVGIHAGILDLSNQSTVEWVKQLVKQQYYSVPMSGMMQDFGEYLTVDDSVSLSHGTVSSRTFHNVYPTVCATLLREVVEELGLANETIGFHRSAGTFSAKQTTVSGDQNIDESREDGLRVVVSSALHIGASGFAHTHSDVGGYTNIFSSIGNFTRSAALLGRWRELSAFRCGFRTTKATFLR</sequence>
<reference evidence="4" key="1">
    <citation type="submission" date="2023-04" db="EMBL/GenBank/DDBJ databases">
        <title>Phytophthora lilii NBRC 32176.</title>
        <authorList>
            <person name="Ichikawa N."/>
            <person name="Sato H."/>
            <person name="Tonouchi N."/>
        </authorList>
    </citation>
    <scope>NUCLEOTIDE SEQUENCE</scope>
    <source>
        <strain evidence="4">NBRC 32176</strain>
    </source>
</reference>
<dbReference type="Proteomes" id="UP001165083">
    <property type="component" value="Unassembled WGS sequence"/>
</dbReference>
<dbReference type="InterPro" id="IPR017853">
    <property type="entry name" value="GH"/>
</dbReference>
<feature type="domain" description="Glycoside hydrolase family 31 TIM barrel" evidence="3">
    <location>
        <begin position="8"/>
        <end position="240"/>
    </location>
</feature>
<dbReference type="PANTHER" id="PTHR46959:SF2">
    <property type="entry name" value="SULFOQUINOVOSIDASE"/>
    <property type="match status" value="1"/>
</dbReference>
<dbReference type="OrthoDB" id="10070917at2759"/>
<keyword evidence="2" id="KW-0378">Hydrolase</keyword>